<sequence>MRVHRPYGPVLVMGEVLFDKFENGKRLGGAPFNYAFHLHKMGFPVHFISRVGDDAEGREILEFARQHNFPTAGIQVDAEHPTGAVTVTRDAERGHKFEILADRAYDYIEIDPYLQKRFRDEIPFAYFGTLVQRNHVSRETLKEIHKKLGSKSTFLLDINLRAPHYNRDVIEDSLKHCDILKASRDELQIIKDQLGIDKTLWELPRYLAERYKLGFVCVTNGGKMSYIFETGTRKVFECMPDNTAEVIDTVGAGDGFSATLSAGYMANWPKQAMLEWACMFATGLTRIEGALPQDDSFYEPYIIKK</sequence>
<dbReference type="InterPro" id="IPR002173">
    <property type="entry name" value="Carboh/pur_kinase_PfkB_CS"/>
</dbReference>
<dbReference type="EC" id="2.7.1.4" evidence="5"/>
<dbReference type="PANTHER" id="PTHR43085:SF57">
    <property type="entry name" value="CARBOHYDRATE KINASE PFKB DOMAIN-CONTAINING PROTEIN"/>
    <property type="match status" value="1"/>
</dbReference>
<accession>A0ABM9HCS3</accession>
<evidence type="ECO:0000259" key="4">
    <source>
        <dbReference type="Pfam" id="PF00294"/>
    </source>
</evidence>
<keyword evidence="2 5" id="KW-0808">Transferase</keyword>
<gene>
    <name evidence="5" type="ORF">NSPWAT_1031</name>
</gene>
<dbReference type="PROSITE" id="PS00583">
    <property type="entry name" value="PFKB_KINASES_1"/>
    <property type="match status" value="1"/>
</dbReference>
<dbReference type="PANTHER" id="PTHR43085">
    <property type="entry name" value="HEXOKINASE FAMILY MEMBER"/>
    <property type="match status" value="1"/>
</dbReference>
<dbReference type="SUPFAM" id="SSF53613">
    <property type="entry name" value="Ribokinase-like"/>
    <property type="match status" value="1"/>
</dbReference>
<comment type="similarity">
    <text evidence="1">Belongs to the carbohydrate kinase PfkB family.</text>
</comment>
<proteinExistence type="inferred from homology"/>
<dbReference type="InterPro" id="IPR029056">
    <property type="entry name" value="Ribokinase-like"/>
</dbReference>
<evidence type="ECO:0000256" key="1">
    <source>
        <dbReference type="ARBA" id="ARBA00010688"/>
    </source>
</evidence>
<dbReference type="Pfam" id="PF00294">
    <property type="entry name" value="PfkB"/>
    <property type="match status" value="1"/>
</dbReference>
<evidence type="ECO:0000256" key="3">
    <source>
        <dbReference type="ARBA" id="ARBA00022777"/>
    </source>
</evidence>
<keyword evidence="3" id="KW-0418">Kinase</keyword>
<organism evidence="5 6">
    <name type="scientific">Nitrospina watsonii</name>
    <dbReference type="NCBI Taxonomy" id="1323948"/>
    <lineage>
        <taxon>Bacteria</taxon>
        <taxon>Pseudomonadati</taxon>
        <taxon>Nitrospinota/Tectimicrobiota group</taxon>
        <taxon>Nitrospinota</taxon>
        <taxon>Nitrospinia</taxon>
        <taxon>Nitrospinales</taxon>
        <taxon>Nitrospinaceae</taxon>
        <taxon>Nitrospina</taxon>
    </lineage>
</organism>
<evidence type="ECO:0000313" key="6">
    <source>
        <dbReference type="Proteomes" id="UP001157733"/>
    </source>
</evidence>
<dbReference type="Proteomes" id="UP001157733">
    <property type="component" value="Chromosome"/>
</dbReference>
<dbReference type="Gene3D" id="3.40.1190.20">
    <property type="match status" value="1"/>
</dbReference>
<dbReference type="InterPro" id="IPR050306">
    <property type="entry name" value="PfkB_Carbo_kinase"/>
</dbReference>
<protein>
    <submittedName>
        <fullName evidence="5">Fructokinase</fullName>
        <ecNumber evidence="5">2.7.1.4</ecNumber>
    </submittedName>
</protein>
<keyword evidence="6" id="KW-1185">Reference proteome</keyword>
<evidence type="ECO:0000256" key="2">
    <source>
        <dbReference type="ARBA" id="ARBA00022679"/>
    </source>
</evidence>
<name>A0ABM9HCS3_9BACT</name>
<dbReference type="InterPro" id="IPR011611">
    <property type="entry name" value="PfkB_dom"/>
</dbReference>
<dbReference type="RefSeq" id="WP_282010805.1">
    <property type="nucleotide sequence ID" value="NZ_OX336137.1"/>
</dbReference>
<evidence type="ECO:0000313" key="5">
    <source>
        <dbReference type="EMBL" id="CAI2717890.1"/>
    </source>
</evidence>
<feature type="domain" description="Carbohydrate kinase PfkB" evidence="4">
    <location>
        <begin position="22"/>
        <end position="281"/>
    </location>
</feature>
<reference evidence="5 6" key="1">
    <citation type="submission" date="2022-09" db="EMBL/GenBank/DDBJ databases">
        <authorList>
            <person name="Kop L."/>
        </authorList>
    </citation>
    <scope>NUCLEOTIDE SEQUENCE [LARGE SCALE GENOMIC DNA]</scope>
    <source>
        <strain evidence="5 6">347</strain>
    </source>
</reference>
<dbReference type="GO" id="GO:0008865">
    <property type="term" value="F:fructokinase activity"/>
    <property type="evidence" value="ECO:0007669"/>
    <property type="project" value="UniProtKB-EC"/>
</dbReference>
<dbReference type="EMBL" id="OX336137">
    <property type="protein sequence ID" value="CAI2717890.1"/>
    <property type="molecule type" value="Genomic_DNA"/>
</dbReference>